<feature type="region of interest" description="Disordered" evidence="1">
    <location>
        <begin position="1"/>
        <end position="30"/>
    </location>
</feature>
<dbReference type="EMBL" id="BMLZ01000088">
    <property type="protein sequence ID" value="GGI69162.1"/>
    <property type="molecule type" value="Genomic_DNA"/>
</dbReference>
<gene>
    <name evidence="2" type="ORF">GCM10008021_31670</name>
</gene>
<reference evidence="3" key="1">
    <citation type="journal article" date="2019" name="Int. J. Syst. Evol. Microbiol.">
        <title>The Global Catalogue of Microorganisms (GCM) 10K type strain sequencing project: providing services to taxonomists for standard genome sequencing and annotation.</title>
        <authorList>
            <consortium name="The Broad Institute Genomics Platform"/>
            <consortium name="The Broad Institute Genome Sequencing Center for Infectious Disease"/>
            <person name="Wu L."/>
            <person name="Ma J."/>
        </authorList>
    </citation>
    <scope>NUCLEOTIDE SEQUENCE [LARGE SCALE GENOMIC DNA]</scope>
    <source>
        <strain evidence="3">CGMCC 1.8884</strain>
    </source>
</reference>
<organism evidence="2 3">
    <name type="scientific">Deinococcus wulumuqiensis</name>
    <dbReference type="NCBI Taxonomy" id="980427"/>
    <lineage>
        <taxon>Bacteria</taxon>
        <taxon>Thermotogati</taxon>
        <taxon>Deinococcota</taxon>
        <taxon>Deinococci</taxon>
        <taxon>Deinococcales</taxon>
        <taxon>Deinococcaceae</taxon>
        <taxon>Deinococcus</taxon>
    </lineage>
</organism>
<name>A0ABQ2CBR4_9DEIO</name>
<feature type="compositionally biased region" description="Pro residues" evidence="1">
    <location>
        <begin position="1"/>
        <end position="17"/>
    </location>
</feature>
<sequence length="71" mass="7217">MPRPPSSTPTYPPPSPPAVLQGGGTGGLGVEEGVAKGVLAKPKASARDGAHEYPTHLRVWAVFVGSLEVEG</sequence>
<evidence type="ECO:0000256" key="1">
    <source>
        <dbReference type="SAM" id="MobiDB-lite"/>
    </source>
</evidence>
<evidence type="ECO:0000313" key="2">
    <source>
        <dbReference type="EMBL" id="GGI69162.1"/>
    </source>
</evidence>
<evidence type="ECO:0000313" key="3">
    <source>
        <dbReference type="Proteomes" id="UP000630135"/>
    </source>
</evidence>
<dbReference type="Proteomes" id="UP000630135">
    <property type="component" value="Unassembled WGS sequence"/>
</dbReference>
<feature type="compositionally biased region" description="Gly residues" evidence="1">
    <location>
        <begin position="21"/>
        <end position="30"/>
    </location>
</feature>
<accession>A0ABQ2CBR4</accession>
<keyword evidence="3" id="KW-1185">Reference proteome</keyword>
<protein>
    <submittedName>
        <fullName evidence="2">Uncharacterized protein</fullName>
    </submittedName>
</protein>
<comment type="caution">
    <text evidence="2">The sequence shown here is derived from an EMBL/GenBank/DDBJ whole genome shotgun (WGS) entry which is preliminary data.</text>
</comment>
<proteinExistence type="predicted"/>